<dbReference type="EMBL" id="SPNV01000176">
    <property type="protein sequence ID" value="KAF5859158.1"/>
    <property type="molecule type" value="Genomic_DNA"/>
</dbReference>
<evidence type="ECO:0000313" key="2">
    <source>
        <dbReference type="EMBL" id="KAF5859158.1"/>
    </source>
</evidence>
<reference evidence="2 3" key="1">
    <citation type="submission" date="2019-04" db="EMBL/GenBank/DDBJ databases">
        <title>Aspergillus burnettii sp. nov., novel species from soil in southeast Queensland.</title>
        <authorList>
            <person name="Gilchrist C.L.M."/>
            <person name="Pitt J.I."/>
            <person name="Lange L."/>
            <person name="Lacey H.J."/>
            <person name="Vuong D."/>
            <person name="Midgley D.J."/>
            <person name="Greenfield P."/>
            <person name="Bradbury M."/>
            <person name="Lacey E."/>
            <person name="Busk P.K."/>
            <person name="Pilgaard B."/>
            <person name="Chooi Y.H."/>
            <person name="Piggott A.M."/>
        </authorList>
    </citation>
    <scope>NUCLEOTIDE SEQUENCE [LARGE SCALE GENOMIC DNA]</scope>
    <source>
        <strain evidence="2 3">FRR 5400</strain>
    </source>
</reference>
<comment type="caution">
    <text evidence="2">The sequence shown here is derived from an EMBL/GenBank/DDBJ whole genome shotgun (WGS) entry which is preliminary data.</text>
</comment>
<keyword evidence="3" id="KW-1185">Reference proteome</keyword>
<accession>A0A8H6E5G6</accession>
<dbReference type="AlphaFoldDB" id="A0A8H6E5G6"/>
<sequence>MLGTVPILHPDAFQAQVDRMDECPHAHCLVVAFCAFVLTQTGYLSCHQNIAPETGRALLDEAMAARRHLDPFTAPIRLGITIAFLLYGCHIGCGNQRQAYYFLRETTTFYTADVLDQSADEDHPSFSGKLFWLLLISERAHAIRRRRPITLQITPTSPTLDTILSPDPFTLGFRHLVDLYRPFDSTFLSHWTGTLPICTKETLINLSTHLQNSVPPDLALPDILLADLRVSQQWLRTMIWQLATSAGFLSSTPSHPSLDFRYPLQIARDLSLATWKLSRSSMETHEGGDGSEEMEMKELDEKGLDELNNGERDLNWEGMSRIGDLMPEVEDVFGV</sequence>
<evidence type="ECO:0000313" key="3">
    <source>
        <dbReference type="Proteomes" id="UP000541154"/>
    </source>
</evidence>
<dbReference type="PANTHER" id="PTHR31668:SF20">
    <property type="entry name" value="ZN(II)2CYS6 TRANSCRIPTION FACTOR (EUROFUNG)"/>
    <property type="match status" value="1"/>
</dbReference>
<keyword evidence="1" id="KW-0539">Nucleus</keyword>
<proteinExistence type="predicted"/>
<protein>
    <recommendedName>
        <fullName evidence="4">Transcription factor domain-containing protein</fullName>
    </recommendedName>
</protein>
<dbReference type="InterPro" id="IPR050797">
    <property type="entry name" value="Carb_Metab_Trans_Reg"/>
</dbReference>
<dbReference type="Proteomes" id="UP000541154">
    <property type="component" value="Unassembled WGS sequence"/>
</dbReference>
<dbReference type="CDD" id="cd12148">
    <property type="entry name" value="fungal_TF_MHR"/>
    <property type="match status" value="1"/>
</dbReference>
<name>A0A8H6E5G6_PETAA</name>
<evidence type="ECO:0000256" key="1">
    <source>
        <dbReference type="ARBA" id="ARBA00023242"/>
    </source>
</evidence>
<organism evidence="2 3">
    <name type="scientific">Petromyces alliaceus</name>
    <name type="common">Aspergillus alliaceus</name>
    <dbReference type="NCBI Taxonomy" id="209559"/>
    <lineage>
        <taxon>Eukaryota</taxon>
        <taxon>Fungi</taxon>
        <taxon>Dikarya</taxon>
        <taxon>Ascomycota</taxon>
        <taxon>Pezizomycotina</taxon>
        <taxon>Eurotiomycetes</taxon>
        <taxon>Eurotiomycetidae</taxon>
        <taxon>Eurotiales</taxon>
        <taxon>Aspergillaceae</taxon>
        <taxon>Aspergillus</taxon>
        <taxon>Aspergillus subgen. Circumdati</taxon>
    </lineage>
</organism>
<evidence type="ECO:0008006" key="4">
    <source>
        <dbReference type="Google" id="ProtNLM"/>
    </source>
</evidence>
<dbReference type="PANTHER" id="PTHR31668">
    <property type="entry name" value="GLUCOSE TRANSPORT TRANSCRIPTION REGULATOR RGT1-RELATED-RELATED"/>
    <property type="match status" value="1"/>
</dbReference>
<gene>
    <name evidence="2" type="ORF">ETB97_003250</name>
</gene>